<dbReference type="InterPro" id="IPR012677">
    <property type="entry name" value="Nucleotide-bd_a/b_plait_sf"/>
</dbReference>
<evidence type="ECO:0000313" key="10">
    <source>
        <dbReference type="Proteomes" id="UP001303373"/>
    </source>
</evidence>
<sequence>MERAPFPSDPDEFGADTRVAFSTTTQTYILEDEKGEEWEWISDRSKWVPVTDEALIEQQRSAYKVEGVDEDAPAVDPRKRKAEATTDTKNVGSNKKQKADEAKQPRPNTAVYVTSLPDDVTEDEVYDVFVKYGVIAEGIQDSKPRIKLYRDDDGKVKGDALIVYFRPESVQIAINMLDETDFRLGQRLSSGPMRVKAAEASYKYQKEKPQLGEEAKKKGTTAHRDRQNVIKKTQEMNNRLADWDDDDPQAIPETSSRWDKVVVLKHMFTLQELAEDPAAIIDIKEDVREEGAKLGDVTNVVLYDKEEEGVMTVRFANAISAQACVKLFNGRWFDSRQVEAYIADGSERFKKNTKQDADEQDEKQRLENFSKAIENE</sequence>
<dbReference type="SMART" id="SM00360">
    <property type="entry name" value="RRM"/>
    <property type="match status" value="2"/>
</dbReference>
<feature type="compositionally biased region" description="Polar residues" evidence="7">
    <location>
        <begin position="85"/>
        <end position="94"/>
    </location>
</feature>
<dbReference type="Pfam" id="PF00076">
    <property type="entry name" value="RRM_1"/>
    <property type="match status" value="1"/>
</dbReference>
<protein>
    <recommendedName>
        <fullName evidence="8">RRM domain-containing protein</fullName>
    </recommendedName>
</protein>
<dbReference type="InterPro" id="IPR034392">
    <property type="entry name" value="TatSF1-like_RRM1"/>
</dbReference>
<evidence type="ECO:0000256" key="4">
    <source>
        <dbReference type="ARBA" id="ARBA00022884"/>
    </source>
</evidence>
<dbReference type="InterPro" id="IPR035979">
    <property type="entry name" value="RBD_domain_sf"/>
</dbReference>
<dbReference type="PANTHER" id="PTHR15608:SF0">
    <property type="entry name" value="HIV TAT-SPECIFIC FACTOR 1"/>
    <property type="match status" value="1"/>
</dbReference>
<name>A0AAQ3M2E4_9PEZI</name>
<proteinExistence type="inferred from homology"/>
<dbReference type="Gene3D" id="3.30.70.330">
    <property type="match status" value="2"/>
</dbReference>
<reference evidence="9 10" key="1">
    <citation type="submission" date="2023-11" db="EMBL/GenBank/DDBJ databases">
        <title>An acidophilic fungus is an integral part of prey digestion in a carnivorous sundew plant.</title>
        <authorList>
            <person name="Tsai I.J."/>
        </authorList>
    </citation>
    <scope>NUCLEOTIDE SEQUENCE [LARGE SCALE GENOMIC DNA]</scope>
    <source>
        <strain evidence="9">169a</strain>
    </source>
</reference>
<dbReference type="AlphaFoldDB" id="A0AAQ3M2E4"/>
<evidence type="ECO:0000256" key="7">
    <source>
        <dbReference type="SAM" id="MobiDB-lite"/>
    </source>
</evidence>
<dbReference type="GO" id="GO:0005684">
    <property type="term" value="C:U2-type spliceosomal complex"/>
    <property type="evidence" value="ECO:0007669"/>
    <property type="project" value="TreeGrafter"/>
</dbReference>
<keyword evidence="2" id="KW-0507">mRNA processing</keyword>
<accession>A0AAQ3M2E4</accession>
<keyword evidence="4 6" id="KW-0694">RNA-binding</keyword>
<dbReference type="PROSITE" id="PS50102">
    <property type="entry name" value="RRM"/>
    <property type="match status" value="1"/>
</dbReference>
<comment type="similarity">
    <text evidence="1">Belongs to the HTATSF1 family.</text>
</comment>
<dbReference type="EMBL" id="CP138582">
    <property type="protein sequence ID" value="WPG99599.1"/>
    <property type="molecule type" value="Genomic_DNA"/>
</dbReference>
<evidence type="ECO:0000256" key="3">
    <source>
        <dbReference type="ARBA" id="ARBA00022737"/>
    </source>
</evidence>
<dbReference type="PANTHER" id="PTHR15608">
    <property type="entry name" value="SPLICING FACTOR U2AF-ASSOCIATED PROTEIN 2"/>
    <property type="match status" value="1"/>
</dbReference>
<feature type="region of interest" description="Disordered" evidence="7">
    <location>
        <begin position="350"/>
        <end position="376"/>
    </location>
</feature>
<feature type="domain" description="RRM" evidence="8">
    <location>
        <begin position="109"/>
        <end position="200"/>
    </location>
</feature>
<feature type="compositionally biased region" description="Basic and acidic residues" evidence="7">
    <location>
        <begin position="204"/>
        <end position="226"/>
    </location>
</feature>
<dbReference type="FunFam" id="3.30.70.330:FF:000329">
    <property type="entry name" value="splicing factor U2AF-associated protein 2"/>
    <property type="match status" value="1"/>
</dbReference>
<gene>
    <name evidence="9" type="ORF">R9X50_00241700</name>
</gene>
<feature type="region of interest" description="Disordered" evidence="7">
    <location>
        <begin position="60"/>
        <end position="107"/>
    </location>
</feature>
<dbReference type="CDD" id="cd12285">
    <property type="entry name" value="RRM3_RBM39_like"/>
    <property type="match status" value="1"/>
</dbReference>
<dbReference type="InterPro" id="IPR034393">
    <property type="entry name" value="TatSF1-like"/>
</dbReference>
<dbReference type="GO" id="GO:0000398">
    <property type="term" value="P:mRNA splicing, via spliceosome"/>
    <property type="evidence" value="ECO:0007669"/>
    <property type="project" value="InterPro"/>
</dbReference>
<evidence type="ECO:0000256" key="5">
    <source>
        <dbReference type="ARBA" id="ARBA00023187"/>
    </source>
</evidence>
<dbReference type="Proteomes" id="UP001303373">
    <property type="component" value="Chromosome 3"/>
</dbReference>
<dbReference type="SUPFAM" id="SSF54928">
    <property type="entry name" value="RNA-binding domain, RBD"/>
    <property type="match status" value="2"/>
</dbReference>
<evidence type="ECO:0000259" key="8">
    <source>
        <dbReference type="PROSITE" id="PS50102"/>
    </source>
</evidence>
<evidence type="ECO:0000256" key="6">
    <source>
        <dbReference type="PROSITE-ProRule" id="PRU00176"/>
    </source>
</evidence>
<feature type="region of interest" description="Disordered" evidence="7">
    <location>
        <begin position="201"/>
        <end position="226"/>
    </location>
</feature>
<dbReference type="GO" id="GO:0003723">
    <property type="term" value="F:RNA binding"/>
    <property type="evidence" value="ECO:0007669"/>
    <property type="project" value="UniProtKB-UniRule"/>
</dbReference>
<evidence type="ECO:0000256" key="1">
    <source>
        <dbReference type="ARBA" id="ARBA00007747"/>
    </source>
</evidence>
<organism evidence="9 10">
    <name type="scientific">Acrodontium crateriforme</name>
    <dbReference type="NCBI Taxonomy" id="150365"/>
    <lineage>
        <taxon>Eukaryota</taxon>
        <taxon>Fungi</taxon>
        <taxon>Dikarya</taxon>
        <taxon>Ascomycota</taxon>
        <taxon>Pezizomycotina</taxon>
        <taxon>Dothideomycetes</taxon>
        <taxon>Dothideomycetidae</taxon>
        <taxon>Mycosphaerellales</taxon>
        <taxon>Teratosphaeriaceae</taxon>
        <taxon>Acrodontium</taxon>
    </lineage>
</organism>
<dbReference type="GO" id="GO:0005686">
    <property type="term" value="C:U2 snRNP"/>
    <property type="evidence" value="ECO:0007669"/>
    <property type="project" value="TreeGrafter"/>
</dbReference>
<dbReference type="InterPro" id="IPR000504">
    <property type="entry name" value="RRM_dom"/>
</dbReference>
<keyword evidence="10" id="KW-1185">Reference proteome</keyword>
<evidence type="ECO:0000313" key="9">
    <source>
        <dbReference type="EMBL" id="WPG99599.1"/>
    </source>
</evidence>
<keyword evidence="3" id="KW-0677">Repeat</keyword>
<dbReference type="CDD" id="cd12281">
    <property type="entry name" value="RRM1_TatSF1_like"/>
    <property type="match status" value="1"/>
</dbReference>
<dbReference type="FunFam" id="3.30.70.330:FF:000105">
    <property type="entry name" value="HIV Tat-specific factor 1 homolog"/>
    <property type="match status" value="1"/>
</dbReference>
<evidence type="ECO:0000256" key="2">
    <source>
        <dbReference type="ARBA" id="ARBA00022664"/>
    </source>
</evidence>
<keyword evidence="5" id="KW-0508">mRNA splicing</keyword>